<proteinExistence type="predicted"/>
<keyword evidence="7" id="KW-0902">Two-component regulatory system</keyword>
<evidence type="ECO:0000256" key="3">
    <source>
        <dbReference type="ARBA" id="ARBA00012438"/>
    </source>
</evidence>
<comment type="catalytic activity">
    <reaction evidence="1">
        <text>ATP + protein L-histidine = ADP + protein N-phospho-L-histidine.</text>
        <dbReference type="EC" id="2.7.13.3"/>
    </reaction>
</comment>
<feature type="domain" description="Histidine kinase" evidence="9">
    <location>
        <begin position="260"/>
        <end position="478"/>
    </location>
</feature>
<dbReference type="PRINTS" id="PR00344">
    <property type="entry name" value="BCTRLSENSOR"/>
</dbReference>
<name>A0A419T3X6_9FIRM</name>
<keyword evidence="8" id="KW-0472">Membrane</keyword>
<dbReference type="SUPFAM" id="SSF47384">
    <property type="entry name" value="Homodimeric domain of signal transducing histidine kinase"/>
    <property type="match status" value="1"/>
</dbReference>
<organism evidence="10 11">
    <name type="scientific">Lacrimispora algidixylanolytica</name>
    <dbReference type="NCBI Taxonomy" id="94868"/>
    <lineage>
        <taxon>Bacteria</taxon>
        <taxon>Bacillati</taxon>
        <taxon>Bacillota</taxon>
        <taxon>Clostridia</taxon>
        <taxon>Lachnospirales</taxon>
        <taxon>Lachnospiraceae</taxon>
        <taxon>Lacrimispora</taxon>
    </lineage>
</organism>
<dbReference type="InterPro" id="IPR050351">
    <property type="entry name" value="BphY/WalK/GraS-like"/>
</dbReference>
<dbReference type="PANTHER" id="PTHR45453">
    <property type="entry name" value="PHOSPHATE REGULON SENSOR PROTEIN PHOR"/>
    <property type="match status" value="1"/>
</dbReference>
<gene>
    <name evidence="10" type="ORF">BET01_17960</name>
</gene>
<dbReference type="SMART" id="SM00388">
    <property type="entry name" value="HisKA"/>
    <property type="match status" value="1"/>
</dbReference>
<dbReference type="Proteomes" id="UP000284277">
    <property type="component" value="Unassembled WGS sequence"/>
</dbReference>
<keyword evidence="11" id="KW-1185">Reference proteome</keyword>
<dbReference type="Gene3D" id="1.10.287.130">
    <property type="match status" value="1"/>
</dbReference>
<dbReference type="Gene3D" id="3.30.565.10">
    <property type="entry name" value="Histidine kinase-like ATPase, C-terminal domain"/>
    <property type="match status" value="1"/>
</dbReference>
<dbReference type="SUPFAM" id="SSF55874">
    <property type="entry name" value="ATPase domain of HSP90 chaperone/DNA topoisomerase II/histidine kinase"/>
    <property type="match status" value="1"/>
</dbReference>
<accession>A0A419T3X6</accession>
<feature type="transmembrane region" description="Helical" evidence="8">
    <location>
        <begin position="182"/>
        <end position="203"/>
    </location>
</feature>
<dbReference type="CDD" id="cd00075">
    <property type="entry name" value="HATPase"/>
    <property type="match status" value="1"/>
</dbReference>
<comment type="caution">
    <text evidence="10">The sequence shown here is derived from an EMBL/GenBank/DDBJ whole genome shotgun (WGS) entry which is preliminary data.</text>
</comment>
<evidence type="ECO:0000256" key="5">
    <source>
        <dbReference type="ARBA" id="ARBA00022679"/>
    </source>
</evidence>
<dbReference type="EMBL" id="MCIA01000013">
    <property type="protein sequence ID" value="RKD32172.1"/>
    <property type="molecule type" value="Genomic_DNA"/>
</dbReference>
<dbReference type="FunFam" id="3.30.565.10:FF:000006">
    <property type="entry name" value="Sensor histidine kinase WalK"/>
    <property type="match status" value="1"/>
</dbReference>
<dbReference type="InterPro" id="IPR036097">
    <property type="entry name" value="HisK_dim/P_sf"/>
</dbReference>
<keyword evidence="4" id="KW-0597">Phosphoprotein</keyword>
<dbReference type="PANTHER" id="PTHR45453:SF1">
    <property type="entry name" value="PHOSPHATE REGULON SENSOR PROTEIN PHOR"/>
    <property type="match status" value="1"/>
</dbReference>
<dbReference type="AlphaFoldDB" id="A0A419T3X6"/>
<dbReference type="GO" id="GO:0005886">
    <property type="term" value="C:plasma membrane"/>
    <property type="evidence" value="ECO:0007669"/>
    <property type="project" value="TreeGrafter"/>
</dbReference>
<dbReference type="OrthoDB" id="9813151at2"/>
<dbReference type="InterPro" id="IPR003594">
    <property type="entry name" value="HATPase_dom"/>
</dbReference>
<dbReference type="Gene3D" id="6.10.340.10">
    <property type="match status" value="1"/>
</dbReference>
<dbReference type="Pfam" id="PF00512">
    <property type="entry name" value="HisKA"/>
    <property type="match status" value="1"/>
</dbReference>
<keyword evidence="5" id="KW-0808">Transferase</keyword>
<keyword evidence="8" id="KW-0812">Transmembrane</keyword>
<dbReference type="InterPro" id="IPR004358">
    <property type="entry name" value="Sig_transdc_His_kin-like_C"/>
</dbReference>
<keyword evidence="6 10" id="KW-0418">Kinase</keyword>
<dbReference type="InterPro" id="IPR036890">
    <property type="entry name" value="HATPase_C_sf"/>
</dbReference>
<keyword evidence="8" id="KW-1133">Transmembrane helix</keyword>
<dbReference type="RefSeq" id="WP_120196565.1">
    <property type="nucleotide sequence ID" value="NZ_MCIA01000013.1"/>
</dbReference>
<feature type="transmembrane region" description="Helical" evidence="8">
    <location>
        <begin position="12"/>
        <end position="33"/>
    </location>
</feature>
<comment type="subcellular location">
    <subcellularLocation>
        <location evidence="2">Membrane</location>
    </subcellularLocation>
</comment>
<protein>
    <recommendedName>
        <fullName evidence="3">histidine kinase</fullName>
        <ecNumber evidence="3">2.7.13.3</ecNumber>
    </recommendedName>
</protein>
<dbReference type="GO" id="GO:0000155">
    <property type="term" value="F:phosphorelay sensor kinase activity"/>
    <property type="evidence" value="ECO:0007669"/>
    <property type="project" value="InterPro"/>
</dbReference>
<dbReference type="Pfam" id="PF02518">
    <property type="entry name" value="HATPase_c"/>
    <property type="match status" value="1"/>
</dbReference>
<evidence type="ECO:0000256" key="6">
    <source>
        <dbReference type="ARBA" id="ARBA00022777"/>
    </source>
</evidence>
<evidence type="ECO:0000256" key="7">
    <source>
        <dbReference type="ARBA" id="ARBA00023012"/>
    </source>
</evidence>
<dbReference type="EC" id="2.7.13.3" evidence="3"/>
<evidence type="ECO:0000256" key="2">
    <source>
        <dbReference type="ARBA" id="ARBA00004370"/>
    </source>
</evidence>
<dbReference type="InterPro" id="IPR005467">
    <property type="entry name" value="His_kinase_dom"/>
</dbReference>
<dbReference type="PROSITE" id="PS50109">
    <property type="entry name" value="HIS_KIN"/>
    <property type="match status" value="1"/>
</dbReference>
<dbReference type="InterPro" id="IPR003661">
    <property type="entry name" value="HisK_dim/P_dom"/>
</dbReference>
<reference evidence="10 11" key="1">
    <citation type="submission" date="2016-08" db="EMBL/GenBank/DDBJ databases">
        <title>A new outlook on sporulation: Clostridium algidixylanolyticum.</title>
        <authorList>
            <person name="Poppleton D.I."/>
            <person name="Gribaldo S."/>
        </authorList>
    </citation>
    <scope>NUCLEOTIDE SEQUENCE [LARGE SCALE GENOMIC DNA]</scope>
    <source>
        <strain evidence="10 11">SPL73</strain>
    </source>
</reference>
<dbReference type="CDD" id="cd00082">
    <property type="entry name" value="HisKA"/>
    <property type="match status" value="1"/>
</dbReference>
<dbReference type="GO" id="GO:0016036">
    <property type="term" value="P:cellular response to phosphate starvation"/>
    <property type="evidence" value="ECO:0007669"/>
    <property type="project" value="TreeGrafter"/>
</dbReference>
<evidence type="ECO:0000313" key="11">
    <source>
        <dbReference type="Proteomes" id="UP000284277"/>
    </source>
</evidence>
<dbReference type="SMART" id="SM00387">
    <property type="entry name" value="HATPase_c"/>
    <property type="match status" value="1"/>
</dbReference>
<evidence type="ECO:0000256" key="1">
    <source>
        <dbReference type="ARBA" id="ARBA00000085"/>
    </source>
</evidence>
<sequence>MFLDKILKINRTISLRATLIIAFLLIGSIPVFIQSPVMLGSYKQNLIDSRMQDIQNQCWILSNKMTRSGYLTSEPRDPLLDNEMSVKADMFNGRIVIVNRSFRIISDTFSLSIGKINVSEEVIKCFGGENSNKYNSEKRYSALTIPIYSNSQDKEIDGVMIVTASAEDLLNRVAQVSEKGSLLNVMIVSILAIIVVLLAKLIMKPFQELQRLLNRASEGDMDEPISSRAYKETMAITDSINQTLKKLKAVDKSREEFVSNVSHELKTPITSIRVLADSLTGMEDAPVELYREFMSDISVEIERESKIIDDLLALVRMDKTSGGSLNIAQVNINGLLELILKRLRPIAGKRNVELIFESIREVTADVDEMKLSLALSNLVENAIKYNMESGWVRVTLDADHKFFYVKVADSGIGIPEEFQEHVFERFYRVDKARSRETGGTGLGLSITKKIILMHQGALKLQSKEGEGTTFTVRIPLTYIS</sequence>
<evidence type="ECO:0000259" key="9">
    <source>
        <dbReference type="PROSITE" id="PS50109"/>
    </source>
</evidence>
<evidence type="ECO:0000256" key="4">
    <source>
        <dbReference type="ARBA" id="ARBA00022553"/>
    </source>
</evidence>
<evidence type="ECO:0000313" key="10">
    <source>
        <dbReference type="EMBL" id="RKD32172.1"/>
    </source>
</evidence>
<dbReference type="GO" id="GO:0004721">
    <property type="term" value="F:phosphoprotein phosphatase activity"/>
    <property type="evidence" value="ECO:0007669"/>
    <property type="project" value="TreeGrafter"/>
</dbReference>
<evidence type="ECO:0000256" key="8">
    <source>
        <dbReference type="SAM" id="Phobius"/>
    </source>
</evidence>